<protein>
    <recommendedName>
        <fullName evidence="4">C3H1-type domain-containing protein</fullName>
    </recommendedName>
</protein>
<reference evidence="2 3" key="1">
    <citation type="submission" date="2024-10" db="EMBL/GenBank/DDBJ databases">
        <authorList>
            <person name="Kim D."/>
        </authorList>
    </citation>
    <scope>NUCLEOTIDE SEQUENCE [LARGE SCALE GENOMIC DNA]</scope>
    <source>
        <strain evidence="2">BH-2024</strain>
    </source>
</reference>
<feature type="region of interest" description="Disordered" evidence="1">
    <location>
        <begin position="53"/>
        <end position="89"/>
    </location>
</feature>
<evidence type="ECO:0008006" key="4">
    <source>
        <dbReference type="Google" id="ProtNLM"/>
    </source>
</evidence>
<feature type="compositionally biased region" description="Polar residues" evidence="1">
    <location>
        <begin position="70"/>
        <end position="83"/>
    </location>
</feature>
<dbReference type="AlphaFoldDB" id="A0ABD2LMA0"/>
<keyword evidence="3" id="KW-1185">Reference proteome</keyword>
<evidence type="ECO:0000313" key="2">
    <source>
        <dbReference type="EMBL" id="KAL3116284.1"/>
    </source>
</evidence>
<evidence type="ECO:0000256" key="1">
    <source>
        <dbReference type="SAM" id="MobiDB-lite"/>
    </source>
</evidence>
<sequence>MFRSPSEPSPFSSIRCPYKTQARCGRPYCPFAHQADNTVDVVEANDVLVLDSDQLSDGGRSSVATEIRQENPTGFSPQVQQQQRPKRDGVLIFDCAPREHWH</sequence>
<comment type="caution">
    <text evidence="2">The sequence shown here is derived from an EMBL/GenBank/DDBJ whole genome shotgun (WGS) entry which is preliminary data.</text>
</comment>
<organism evidence="2 3">
    <name type="scientific">Heterodera trifolii</name>
    <dbReference type="NCBI Taxonomy" id="157864"/>
    <lineage>
        <taxon>Eukaryota</taxon>
        <taxon>Metazoa</taxon>
        <taxon>Ecdysozoa</taxon>
        <taxon>Nematoda</taxon>
        <taxon>Chromadorea</taxon>
        <taxon>Rhabditida</taxon>
        <taxon>Tylenchina</taxon>
        <taxon>Tylenchomorpha</taxon>
        <taxon>Tylenchoidea</taxon>
        <taxon>Heteroderidae</taxon>
        <taxon>Heteroderinae</taxon>
        <taxon>Heterodera</taxon>
    </lineage>
</organism>
<gene>
    <name evidence="2" type="ORF">niasHT_002367</name>
</gene>
<evidence type="ECO:0000313" key="3">
    <source>
        <dbReference type="Proteomes" id="UP001620626"/>
    </source>
</evidence>
<accession>A0ABD2LMA0</accession>
<proteinExistence type="predicted"/>
<name>A0ABD2LMA0_9BILA</name>
<dbReference type="EMBL" id="JBICBT010000359">
    <property type="protein sequence ID" value="KAL3116284.1"/>
    <property type="molecule type" value="Genomic_DNA"/>
</dbReference>
<dbReference type="Proteomes" id="UP001620626">
    <property type="component" value="Unassembled WGS sequence"/>
</dbReference>